<evidence type="ECO:0000256" key="1">
    <source>
        <dbReference type="ARBA" id="ARBA00022500"/>
    </source>
</evidence>
<dbReference type="EMBL" id="JACHHT010000005">
    <property type="protein sequence ID" value="MBB6523801.1"/>
    <property type="molecule type" value="Genomic_DNA"/>
</dbReference>
<evidence type="ECO:0008006" key="4">
    <source>
        <dbReference type="Google" id="ProtNLM"/>
    </source>
</evidence>
<comment type="caution">
    <text evidence="2">The sequence shown here is derived from an EMBL/GenBank/DDBJ whole genome shotgun (WGS) entry which is preliminary data.</text>
</comment>
<gene>
    <name evidence="2" type="ORF">HNR48_004116</name>
</gene>
<dbReference type="SUPFAM" id="SSF103039">
    <property type="entry name" value="CheC-like"/>
    <property type="match status" value="1"/>
</dbReference>
<dbReference type="AlphaFoldDB" id="A0A7X0MXI6"/>
<protein>
    <recommendedName>
        <fullName evidence="4">Chemotaxis phosphatase CheX-like domain-containing protein</fullName>
    </recommendedName>
</protein>
<reference evidence="2 3" key="1">
    <citation type="submission" date="2020-08" db="EMBL/GenBank/DDBJ databases">
        <title>Genomic Encyclopedia of Type Strains, Phase IV (KMG-IV): sequencing the most valuable type-strain genomes for metagenomic binning, comparative biology and taxonomic classification.</title>
        <authorList>
            <person name="Goeker M."/>
        </authorList>
    </citation>
    <scope>NUCLEOTIDE SEQUENCE [LARGE SCALE GENOMIC DNA]</scope>
    <source>
        <strain evidence="2 3">DSM 22368</strain>
    </source>
</reference>
<keyword evidence="3" id="KW-1185">Reference proteome</keyword>
<dbReference type="InterPro" id="IPR028976">
    <property type="entry name" value="CheC-like_sf"/>
</dbReference>
<keyword evidence="1" id="KW-0145">Chemotaxis</keyword>
<name>A0A7X0MXI6_9GAMM</name>
<accession>A0A7X0MXI6</accession>
<organism evidence="2 3">
    <name type="scientific">Pseudoteredinibacter isoporae</name>
    <dbReference type="NCBI Taxonomy" id="570281"/>
    <lineage>
        <taxon>Bacteria</taxon>
        <taxon>Pseudomonadati</taxon>
        <taxon>Pseudomonadota</taxon>
        <taxon>Gammaproteobacteria</taxon>
        <taxon>Cellvibrionales</taxon>
        <taxon>Cellvibrionaceae</taxon>
        <taxon>Pseudoteredinibacter</taxon>
    </lineage>
</organism>
<evidence type="ECO:0000313" key="2">
    <source>
        <dbReference type="EMBL" id="MBB6523801.1"/>
    </source>
</evidence>
<dbReference type="InParanoid" id="A0A7X0MXI6"/>
<dbReference type="Proteomes" id="UP000528457">
    <property type="component" value="Unassembled WGS sequence"/>
</dbReference>
<proteinExistence type="predicted"/>
<evidence type="ECO:0000313" key="3">
    <source>
        <dbReference type="Proteomes" id="UP000528457"/>
    </source>
</evidence>
<dbReference type="SUPFAM" id="SSF160246">
    <property type="entry name" value="EspE N-terminal domain-like"/>
    <property type="match status" value="2"/>
</dbReference>
<dbReference type="InterPro" id="IPR037257">
    <property type="entry name" value="T2SS_E_N_sf"/>
</dbReference>
<dbReference type="Gene3D" id="3.40.1550.10">
    <property type="entry name" value="CheC-like"/>
    <property type="match status" value="1"/>
</dbReference>
<sequence>MATKFFGQYLLEHRHINKHQLLEALAFQRANNPILGELAVEHGFLNSEQARKINQRQQAEDARFGDIAVAMKLITVEQLQQLISLQKQGRKFFGEILVELGHLSQQQLDEQLDIHSNEQAAAQAQIQSAIKKHGNTYNINALAGILCRLSQRSLATTAHFQGLSTLQESTPTDSDLYLSSITIESVRDLTISIACSKEAMTEIACRLIKIPADEVDEELAWDASGEFLNLVAGYFAKETIPDDCSYKARPPVFSNDLGSLETIYENVTYLRIDTDIGSLIVCLSS</sequence>
<dbReference type="GO" id="GO:0006935">
    <property type="term" value="P:chemotaxis"/>
    <property type="evidence" value="ECO:0007669"/>
    <property type="project" value="UniProtKB-KW"/>
</dbReference>
<dbReference type="RefSeq" id="WP_166843539.1">
    <property type="nucleotide sequence ID" value="NZ_JAAONY010000005.1"/>
</dbReference>